<dbReference type="InterPro" id="IPR054059">
    <property type="entry name" value="MORF/ORRM1/DAG-like_MORF"/>
</dbReference>
<dbReference type="AlphaFoldDB" id="A0A8X8WK60"/>
<dbReference type="Pfam" id="PF21864">
    <property type="entry name" value="MORF_dom"/>
    <property type="match status" value="1"/>
</dbReference>
<dbReference type="EMBL" id="PNBA02000016">
    <property type="protein sequence ID" value="KAG6395673.1"/>
    <property type="molecule type" value="Genomic_DNA"/>
</dbReference>
<gene>
    <name evidence="3" type="ORF">SASPL_141797</name>
</gene>
<protein>
    <recommendedName>
        <fullName evidence="2">MORF/ORRM1/DAG-like MORF domain-containing protein</fullName>
    </recommendedName>
</protein>
<dbReference type="GO" id="GO:0080156">
    <property type="term" value="P:mitochondrial mRNA modification"/>
    <property type="evidence" value="ECO:0007669"/>
    <property type="project" value="TreeGrafter"/>
</dbReference>
<name>A0A8X8WK60_SALSN</name>
<dbReference type="GO" id="GO:0016554">
    <property type="term" value="P:cytidine to uridine editing"/>
    <property type="evidence" value="ECO:0007669"/>
    <property type="project" value="InterPro"/>
</dbReference>
<dbReference type="PANTHER" id="PTHR31346">
    <property type="entry name" value="MULTIPLE ORGANELLAR RNA EDITING FACTOR 2, CHLOROPLASTIC-RELATED-RELATED"/>
    <property type="match status" value="1"/>
</dbReference>
<accession>A0A8X8WK60</accession>
<evidence type="ECO:0000259" key="2">
    <source>
        <dbReference type="Pfam" id="PF21864"/>
    </source>
</evidence>
<proteinExistence type="predicted"/>
<dbReference type="InterPro" id="IPR039206">
    <property type="entry name" value="MORF/ORRM1/DAG-like"/>
</dbReference>
<sequence length="202" mass="23022">MLRKVLSPLSNLTAAVNLFFRRCTDSASYSSNRRFFSDSPSQTISTELPRVDSVVCGCDYKHWLVVMQPPDNYPQREEIIEQFVATLAIALGSEKAAKESIYSVSTRYYYAFSCKVEENVAHKIKCLPRVKWVLPDSYLVDDEDGYGGEPFLDGKVVPYEEKYHADWVRDAYGGEGNGKNSFEEAMKDEKKFDKCKGKFSKD</sequence>
<feature type="domain" description="MORF/ORRM1/DAG-like MORF" evidence="2">
    <location>
        <begin position="60"/>
        <end position="151"/>
    </location>
</feature>
<dbReference type="Proteomes" id="UP000298416">
    <property type="component" value="Unassembled WGS sequence"/>
</dbReference>
<dbReference type="OrthoDB" id="1913091at2759"/>
<dbReference type="GO" id="GO:0005739">
    <property type="term" value="C:mitochondrion"/>
    <property type="evidence" value="ECO:0007669"/>
    <property type="project" value="TreeGrafter"/>
</dbReference>
<comment type="caution">
    <text evidence="3">The sequence shown here is derived from an EMBL/GenBank/DDBJ whole genome shotgun (WGS) entry which is preliminary data.</text>
</comment>
<keyword evidence="4" id="KW-1185">Reference proteome</keyword>
<evidence type="ECO:0000313" key="3">
    <source>
        <dbReference type="EMBL" id="KAG6395673.1"/>
    </source>
</evidence>
<evidence type="ECO:0000256" key="1">
    <source>
        <dbReference type="ARBA" id="ARBA00022946"/>
    </source>
</evidence>
<organism evidence="3">
    <name type="scientific">Salvia splendens</name>
    <name type="common">Scarlet sage</name>
    <dbReference type="NCBI Taxonomy" id="180675"/>
    <lineage>
        <taxon>Eukaryota</taxon>
        <taxon>Viridiplantae</taxon>
        <taxon>Streptophyta</taxon>
        <taxon>Embryophyta</taxon>
        <taxon>Tracheophyta</taxon>
        <taxon>Spermatophyta</taxon>
        <taxon>Magnoliopsida</taxon>
        <taxon>eudicotyledons</taxon>
        <taxon>Gunneridae</taxon>
        <taxon>Pentapetalae</taxon>
        <taxon>asterids</taxon>
        <taxon>lamiids</taxon>
        <taxon>Lamiales</taxon>
        <taxon>Lamiaceae</taxon>
        <taxon>Nepetoideae</taxon>
        <taxon>Mentheae</taxon>
        <taxon>Salviinae</taxon>
        <taxon>Salvia</taxon>
        <taxon>Salvia subgen. Calosphace</taxon>
        <taxon>core Calosphace</taxon>
    </lineage>
</organism>
<reference evidence="3" key="1">
    <citation type="submission" date="2018-01" db="EMBL/GenBank/DDBJ databases">
        <authorList>
            <person name="Mao J.F."/>
        </authorList>
    </citation>
    <scope>NUCLEOTIDE SEQUENCE</scope>
    <source>
        <strain evidence="3">Huo1</strain>
        <tissue evidence="3">Leaf</tissue>
    </source>
</reference>
<evidence type="ECO:0000313" key="4">
    <source>
        <dbReference type="Proteomes" id="UP000298416"/>
    </source>
</evidence>
<dbReference type="PANTHER" id="PTHR31346:SF12">
    <property type="entry name" value="MULTIPLE ORGANELLAR RNA EDITING FACTOR 7, MITOCHONDRIAL"/>
    <property type="match status" value="1"/>
</dbReference>
<keyword evidence="1" id="KW-0809">Transit peptide</keyword>
<reference evidence="3" key="2">
    <citation type="submission" date="2020-08" db="EMBL/GenBank/DDBJ databases">
        <title>Plant Genome Project.</title>
        <authorList>
            <person name="Zhang R.-G."/>
        </authorList>
    </citation>
    <scope>NUCLEOTIDE SEQUENCE</scope>
    <source>
        <strain evidence="3">Huo1</strain>
        <tissue evidence="3">Leaf</tissue>
    </source>
</reference>